<reference evidence="2 3" key="1">
    <citation type="journal article" date="2016" name="Nat. Commun.">
        <title>Thousands of microbial genomes shed light on interconnected biogeochemical processes in an aquifer system.</title>
        <authorList>
            <person name="Anantharaman K."/>
            <person name="Brown C.T."/>
            <person name="Hug L.A."/>
            <person name="Sharon I."/>
            <person name="Castelle C.J."/>
            <person name="Probst A.J."/>
            <person name="Thomas B.C."/>
            <person name="Singh A."/>
            <person name="Wilkins M.J."/>
            <person name="Karaoz U."/>
            <person name="Brodie E.L."/>
            <person name="Williams K.H."/>
            <person name="Hubbard S.S."/>
            <person name="Banfield J.F."/>
        </authorList>
    </citation>
    <scope>NUCLEOTIDE SEQUENCE [LARGE SCALE GENOMIC DNA]</scope>
</reference>
<organism evidence="2 3">
    <name type="scientific">Candidatus Woesebacteria bacterium RIFOXYB1_FULL_38_16</name>
    <dbReference type="NCBI Taxonomy" id="1802538"/>
    <lineage>
        <taxon>Bacteria</taxon>
        <taxon>Candidatus Woeseibacteriota</taxon>
    </lineage>
</organism>
<keyword evidence="1" id="KW-0812">Transmembrane</keyword>
<feature type="transmembrane region" description="Helical" evidence="1">
    <location>
        <begin position="117"/>
        <end position="135"/>
    </location>
</feature>
<gene>
    <name evidence="2" type="ORF">A2382_03545</name>
</gene>
<sequence>MLKKISITSVVGLFYFVTAKVVYAHCPLCVAGAAVGITLTRWVGVDDLITGIWIGGLLGSLSFWFSRILGQKNSIYFSRLMVIFVYILVFILTLWSFYKFNLIIRMDKILGYDKLTFGMFLGNVVFYLVDVLNSVIKMKNGKSLFPYQSIVFSLGSMIIMSMFVYILINYYV</sequence>
<protein>
    <submittedName>
        <fullName evidence="2">Uncharacterized protein</fullName>
    </submittedName>
</protein>
<comment type="caution">
    <text evidence="2">The sequence shown here is derived from an EMBL/GenBank/DDBJ whole genome shotgun (WGS) entry which is preliminary data.</text>
</comment>
<dbReference type="STRING" id="1802538.A2382_03545"/>
<feature type="transmembrane region" description="Helical" evidence="1">
    <location>
        <begin position="48"/>
        <end position="65"/>
    </location>
</feature>
<proteinExistence type="predicted"/>
<evidence type="ECO:0000313" key="3">
    <source>
        <dbReference type="Proteomes" id="UP000178999"/>
    </source>
</evidence>
<feature type="transmembrane region" description="Helical" evidence="1">
    <location>
        <begin position="147"/>
        <end position="168"/>
    </location>
</feature>
<name>A0A1F8CRQ8_9BACT</name>
<evidence type="ECO:0000313" key="2">
    <source>
        <dbReference type="EMBL" id="OGM78941.1"/>
    </source>
</evidence>
<keyword evidence="1" id="KW-0472">Membrane</keyword>
<feature type="transmembrane region" description="Helical" evidence="1">
    <location>
        <begin position="77"/>
        <end position="97"/>
    </location>
</feature>
<evidence type="ECO:0000256" key="1">
    <source>
        <dbReference type="SAM" id="Phobius"/>
    </source>
</evidence>
<dbReference type="AlphaFoldDB" id="A0A1F8CRQ8"/>
<accession>A0A1F8CRQ8</accession>
<dbReference type="EMBL" id="MGHY01000025">
    <property type="protein sequence ID" value="OGM78941.1"/>
    <property type="molecule type" value="Genomic_DNA"/>
</dbReference>
<keyword evidence="1" id="KW-1133">Transmembrane helix</keyword>
<dbReference type="Proteomes" id="UP000178999">
    <property type="component" value="Unassembled WGS sequence"/>
</dbReference>